<feature type="signal peptide" evidence="1">
    <location>
        <begin position="1"/>
        <end position="26"/>
    </location>
</feature>
<dbReference type="InterPro" id="IPR046524">
    <property type="entry name" value="DUF6701"/>
</dbReference>
<dbReference type="Pfam" id="PF20419">
    <property type="entry name" value="DUF6701"/>
    <property type="match status" value="1"/>
</dbReference>
<keyword evidence="1" id="KW-0732">Signal</keyword>
<feature type="chain" id="PRO_5045334336" evidence="1">
    <location>
        <begin position="27"/>
        <end position="870"/>
    </location>
</feature>
<dbReference type="Proteomes" id="UP001447008">
    <property type="component" value="Unassembled WGS sequence"/>
</dbReference>
<dbReference type="EMBL" id="JBCGCU010000005">
    <property type="protein sequence ID" value="MEM0515068.1"/>
    <property type="molecule type" value="Genomic_DNA"/>
</dbReference>
<dbReference type="RefSeq" id="WP_342677412.1">
    <property type="nucleotide sequence ID" value="NZ_JBCGCU010000005.1"/>
</dbReference>
<name>A0ABU9MVP6_9GAMM</name>
<comment type="caution">
    <text evidence="4">The sequence shown here is derived from an EMBL/GenBank/DDBJ whole genome shotgun (WGS) entry which is preliminary data.</text>
</comment>
<sequence length="870" mass="92803">MNTPLRRLFLLGLIMAFSLLSLGAHAAPRCEDIFTGLVNDNLLGTEGGIDPIDLSNVPWRSNPWPPDGSTLGSGSYYFKTLDSRGSRPPMKSYSLYIAPGAKVTIYVNSNINFNNRLFLNPGGDASQLTIVVRGNVVINNHADINGLIFAAGAIDINNNNVVVGGLAANGPISIGNNNSMVFDPDAAANLELPGLCNNDDKVFVDHFRIYHQAQTVRCLSSDIAVLACADAQCSSLLGGTVDVQLGSNVGSLANNGLLSLSDGYGYTQIQHPSGGLARLSLLDANPPAQAPTRCYAGGQASNCDIDFVDAGLAFFAGDGRSSLAHMRAGMAQDAMLRAVAADGQTGACVARTVGQQRVDMALSCENPGSCQAGQQARVNGAQVALNAQGQSNNRSAVAVTFDSQGAAPLSLNYSDVGQIQLHAQLALAATSGEPAVTLRGSSNLFVSQPYAMAVAQVRGQNGEINPATQGSGDGFIAAGEPFSAQVHSLNAQDQLTPNFGREWPQQRASIELAELSYPLPNYGDASLLSSGLFSNTATFGVQQSNDLVWREAGSIRIAAAPSNHSYLGTTYVGESPHSVDIGRFYPKHFVLQSSQVLNTCSSFSYMGENHIGIEWLAQAQGADNRVLQNYGAQYLGSAQFSYVARNIDTALPMANLSSRLTAPLSSWQRGEYQVTATDALFSRLPLAQTDGPYSMLQLGLAVASEIDNRDWVDSDMDGASVATCTNCSAKALAGMLDMRYGRLALDNNFGSEFEPLQLPMRTEYWQGGSWVLNNDDNCTSYQGGQVIDSSGELVFTGSGSLSGGRYLVDMGIFADSQGKVGEYPITYPASDWLLWDWDSDNNADDDPAAILHFGRFRGNDRIIYWRERYR</sequence>
<protein>
    <submittedName>
        <fullName evidence="4">DUF6701 domain-containing protein</fullName>
    </submittedName>
</protein>
<feature type="domain" description="DUF7305" evidence="3">
    <location>
        <begin position="95"/>
        <end position="185"/>
    </location>
</feature>
<proteinExistence type="predicted"/>
<keyword evidence="5" id="KW-1185">Reference proteome</keyword>
<evidence type="ECO:0000256" key="1">
    <source>
        <dbReference type="SAM" id="SignalP"/>
    </source>
</evidence>
<gene>
    <name evidence="4" type="ORF">WCN91_06455</name>
</gene>
<evidence type="ECO:0000313" key="5">
    <source>
        <dbReference type="Proteomes" id="UP001447008"/>
    </source>
</evidence>
<evidence type="ECO:0000313" key="4">
    <source>
        <dbReference type="EMBL" id="MEM0515068.1"/>
    </source>
</evidence>
<feature type="domain" description="DUF6701" evidence="2">
    <location>
        <begin position="291"/>
        <end position="868"/>
    </location>
</feature>
<evidence type="ECO:0000259" key="2">
    <source>
        <dbReference type="Pfam" id="PF20419"/>
    </source>
</evidence>
<dbReference type="InterPro" id="IPR055729">
    <property type="entry name" value="DUF7305"/>
</dbReference>
<evidence type="ECO:0000259" key="3">
    <source>
        <dbReference type="Pfam" id="PF23981"/>
    </source>
</evidence>
<organism evidence="4 5">
    <name type="scientific">Pseudoalteromonas qingdaonensis</name>
    <dbReference type="NCBI Taxonomy" id="3131913"/>
    <lineage>
        <taxon>Bacteria</taxon>
        <taxon>Pseudomonadati</taxon>
        <taxon>Pseudomonadota</taxon>
        <taxon>Gammaproteobacteria</taxon>
        <taxon>Alteromonadales</taxon>
        <taxon>Pseudoalteromonadaceae</taxon>
        <taxon>Pseudoalteromonas</taxon>
    </lineage>
</organism>
<accession>A0ABU9MVP6</accession>
<reference evidence="4 5" key="1">
    <citation type="submission" date="2024-03" db="EMBL/GenBank/DDBJ databases">
        <title>Pseudoalteromonas qingdaonensis sp. nov., isolated from the intestines of marine benthic organisms.</title>
        <authorList>
            <person name="Lin X."/>
            <person name="Fang S."/>
            <person name="Hu X."/>
        </authorList>
    </citation>
    <scope>NUCLEOTIDE SEQUENCE [LARGE SCALE GENOMIC DNA]</scope>
    <source>
        <strain evidence="4 5">YIC-827</strain>
    </source>
</reference>
<dbReference type="Pfam" id="PF23981">
    <property type="entry name" value="DUF7305"/>
    <property type="match status" value="1"/>
</dbReference>